<organism evidence="1 2">
    <name type="scientific">Zingiber officinale</name>
    <name type="common">Ginger</name>
    <name type="synonym">Amomum zingiber</name>
    <dbReference type="NCBI Taxonomy" id="94328"/>
    <lineage>
        <taxon>Eukaryota</taxon>
        <taxon>Viridiplantae</taxon>
        <taxon>Streptophyta</taxon>
        <taxon>Embryophyta</taxon>
        <taxon>Tracheophyta</taxon>
        <taxon>Spermatophyta</taxon>
        <taxon>Magnoliopsida</taxon>
        <taxon>Liliopsida</taxon>
        <taxon>Zingiberales</taxon>
        <taxon>Zingiberaceae</taxon>
        <taxon>Zingiber</taxon>
    </lineage>
</organism>
<name>A0A8J5LTW1_ZINOF</name>
<proteinExistence type="predicted"/>
<dbReference type="InterPro" id="IPR039685">
    <property type="entry name" value="FANCE"/>
</dbReference>
<reference evidence="1 2" key="1">
    <citation type="submission" date="2020-08" db="EMBL/GenBank/DDBJ databases">
        <title>Plant Genome Project.</title>
        <authorList>
            <person name="Zhang R.-G."/>
        </authorList>
    </citation>
    <scope>NUCLEOTIDE SEQUENCE [LARGE SCALE GENOMIC DNA]</scope>
    <source>
        <tissue evidence="1">Rhizome</tissue>
    </source>
</reference>
<protein>
    <recommendedName>
        <fullName evidence="3">Fanconi Anaemia group E protein C-terminal domain-containing protein</fullName>
    </recommendedName>
</protein>
<comment type="caution">
    <text evidence="1">The sequence shown here is derived from an EMBL/GenBank/DDBJ whole genome shotgun (WGS) entry which is preliminary data.</text>
</comment>
<dbReference type="PANTHER" id="PTHR32094">
    <property type="entry name" value="FANCONI ANEMIA GROUP E PROTEIN"/>
    <property type="match status" value="1"/>
</dbReference>
<evidence type="ECO:0000313" key="2">
    <source>
        <dbReference type="Proteomes" id="UP000734854"/>
    </source>
</evidence>
<sequence length="488" mass="53530">MAEGGLEEWLPLFQIFLDSAAADGDASLWLRNHRRSGQHPTTAFLSLLLSAAPSLHLPSAIFLQTLPQSLQSRVLSFLAVHHRLFPRSRLRSLAARVLDYSGPALGPAFWARKAAQHLLDSVSFSTPVPSSGEENDDGIYALPEWLKDPVFASDPLLTWLPIAPGLLPKTTDRSISIAVETQAMDLVTDREDARESSGSATYSSPLPPPLTTKIVLSPRLIERVLSLKENLLASEAPAEVIRLAELIRQLCSESGNGSHLAILDLLEPWETLDETASLLLSSLSGEHVLNFTGWHAHLLCSILLPKFLFLQQPPSRLLLSSTIQFCRLHPVAAVEALLFPLALRKEGLNAALCDVLARVVKECLHPVHASSACQRLLSANAMDRNPVLLARHRESIRDEVVWTESMFVLFQHILNQKVSLPPDSVDCLASAIDEKASEFSGSLKFGNLMLCFVTKCDGALKHKTLLEKAAGRTQTFVTKSILSKLNVM</sequence>
<dbReference type="GO" id="GO:0036297">
    <property type="term" value="P:interstrand cross-link repair"/>
    <property type="evidence" value="ECO:0007669"/>
    <property type="project" value="InterPro"/>
</dbReference>
<gene>
    <name evidence="1" type="ORF">ZIOFF_003995</name>
</gene>
<dbReference type="Proteomes" id="UP000734854">
    <property type="component" value="Unassembled WGS sequence"/>
</dbReference>
<accession>A0A8J5LTW1</accession>
<evidence type="ECO:0000313" key="1">
    <source>
        <dbReference type="EMBL" id="KAG6538844.1"/>
    </source>
</evidence>
<dbReference type="OrthoDB" id="2449818at2759"/>
<keyword evidence="2" id="KW-1185">Reference proteome</keyword>
<evidence type="ECO:0008006" key="3">
    <source>
        <dbReference type="Google" id="ProtNLM"/>
    </source>
</evidence>
<dbReference type="EMBL" id="JACMSC010000001">
    <property type="protein sequence ID" value="KAG6538844.1"/>
    <property type="molecule type" value="Genomic_DNA"/>
</dbReference>
<dbReference type="AlphaFoldDB" id="A0A8J5LTW1"/>
<dbReference type="PANTHER" id="PTHR32094:SF5">
    <property type="entry name" value="FANCONI ANEMIA GROUP E PROTEIN"/>
    <property type="match status" value="1"/>
</dbReference>
<dbReference type="GO" id="GO:0043240">
    <property type="term" value="C:Fanconi anaemia nuclear complex"/>
    <property type="evidence" value="ECO:0007669"/>
    <property type="project" value="InterPro"/>
</dbReference>